<dbReference type="SUPFAM" id="SSF52833">
    <property type="entry name" value="Thioredoxin-like"/>
    <property type="match status" value="1"/>
</dbReference>
<dbReference type="InterPro" id="IPR013766">
    <property type="entry name" value="Thioredoxin_domain"/>
</dbReference>
<evidence type="ECO:0000256" key="3">
    <source>
        <dbReference type="ARBA" id="ARBA00023002"/>
    </source>
</evidence>
<dbReference type="PIRSF" id="PIRSF000303">
    <property type="entry name" value="Glutathion_perox"/>
    <property type="match status" value="1"/>
</dbReference>
<dbReference type="PROSITE" id="PS51355">
    <property type="entry name" value="GLUTATHIONE_PEROXID_3"/>
    <property type="match status" value="1"/>
</dbReference>
<evidence type="ECO:0000256" key="5">
    <source>
        <dbReference type="RuleBase" id="RU000499"/>
    </source>
</evidence>
<dbReference type="EMBL" id="JACIEP010000012">
    <property type="protein sequence ID" value="MBB4037295.1"/>
    <property type="molecule type" value="Genomic_DNA"/>
</dbReference>
<protein>
    <recommendedName>
        <fullName evidence="5">Glutathione peroxidase</fullName>
    </recommendedName>
</protein>
<evidence type="ECO:0000256" key="1">
    <source>
        <dbReference type="ARBA" id="ARBA00006926"/>
    </source>
</evidence>
<keyword evidence="2 5" id="KW-0575">Peroxidase</keyword>
<gene>
    <name evidence="7" type="ORF">GGR21_003212</name>
</gene>
<dbReference type="PRINTS" id="PR01011">
    <property type="entry name" value="GLUTPROXDASE"/>
</dbReference>
<keyword evidence="8" id="KW-1185">Reference proteome</keyword>
<dbReference type="InterPro" id="IPR036249">
    <property type="entry name" value="Thioredoxin-like_sf"/>
</dbReference>
<dbReference type="PANTHER" id="PTHR11592">
    <property type="entry name" value="GLUTATHIONE PEROXIDASE"/>
    <property type="match status" value="1"/>
</dbReference>
<accession>A0A840CX01</accession>
<dbReference type="InterPro" id="IPR000889">
    <property type="entry name" value="Glutathione_peroxidase"/>
</dbReference>
<dbReference type="PANTHER" id="PTHR11592:SF78">
    <property type="entry name" value="GLUTATHIONE PEROXIDASE"/>
    <property type="match status" value="1"/>
</dbReference>
<evidence type="ECO:0000313" key="8">
    <source>
        <dbReference type="Proteomes" id="UP000555103"/>
    </source>
</evidence>
<proteinExistence type="inferred from homology"/>
<dbReference type="InterPro" id="IPR029760">
    <property type="entry name" value="GPX_CS"/>
</dbReference>
<organism evidence="7 8">
    <name type="scientific">Dysgonomonas hofstadii</name>
    <dbReference type="NCBI Taxonomy" id="637886"/>
    <lineage>
        <taxon>Bacteria</taxon>
        <taxon>Pseudomonadati</taxon>
        <taxon>Bacteroidota</taxon>
        <taxon>Bacteroidia</taxon>
        <taxon>Bacteroidales</taxon>
        <taxon>Dysgonomonadaceae</taxon>
        <taxon>Dysgonomonas</taxon>
    </lineage>
</organism>
<dbReference type="AlphaFoldDB" id="A0A840CX01"/>
<evidence type="ECO:0000313" key="7">
    <source>
        <dbReference type="EMBL" id="MBB4037295.1"/>
    </source>
</evidence>
<feature type="domain" description="Thioredoxin" evidence="6">
    <location>
        <begin position="1"/>
        <end position="166"/>
    </location>
</feature>
<dbReference type="Gene3D" id="3.40.30.10">
    <property type="entry name" value="Glutaredoxin"/>
    <property type="match status" value="1"/>
</dbReference>
<reference evidence="7 8" key="1">
    <citation type="submission" date="2020-08" db="EMBL/GenBank/DDBJ databases">
        <title>Genomic Encyclopedia of Type Strains, Phase IV (KMG-IV): sequencing the most valuable type-strain genomes for metagenomic binning, comparative biology and taxonomic classification.</title>
        <authorList>
            <person name="Goeker M."/>
        </authorList>
    </citation>
    <scope>NUCLEOTIDE SEQUENCE [LARGE SCALE GENOMIC DNA]</scope>
    <source>
        <strain evidence="7 8">DSM 104969</strain>
    </source>
</reference>
<name>A0A840CX01_9BACT</name>
<comment type="similarity">
    <text evidence="1 5">Belongs to the glutathione peroxidase family.</text>
</comment>
<comment type="caution">
    <text evidence="7">The sequence shown here is derived from an EMBL/GenBank/DDBJ whole genome shotgun (WGS) entry which is preliminary data.</text>
</comment>
<dbReference type="Pfam" id="PF00255">
    <property type="entry name" value="GSHPx"/>
    <property type="match status" value="1"/>
</dbReference>
<dbReference type="Proteomes" id="UP000555103">
    <property type="component" value="Unassembled WGS sequence"/>
</dbReference>
<evidence type="ECO:0000259" key="6">
    <source>
        <dbReference type="PROSITE" id="PS51352"/>
    </source>
</evidence>
<dbReference type="PROSITE" id="PS00763">
    <property type="entry name" value="GLUTATHIONE_PEROXID_2"/>
    <property type="match status" value="1"/>
</dbReference>
<keyword evidence="3 5" id="KW-0560">Oxidoreductase</keyword>
<dbReference type="GO" id="GO:0004601">
    <property type="term" value="F:peroxidase activity"/>
    <property type="evidence" value="ECO:0007669"/>
    <property type="project" value="UniProtKB-KW"/>
</dbReference>
<evidence type="ECO:0000256" key="2">
    <source>
        <dbReference type="ARBA" id="ARBA00022559"/>
    </source>
</evidence>
<dbReference type="GO" id="GO:0034599">
    <property type="term" value="P:cellular response to oxidative stress"/>
    <property type="evidence" value="ECO:0007669"/>
    <property type="project" value="TreeGrafter"/>
</dbReference>
<dbReference type="FunFam" id="3.40.30.10:FF:000010">
    <property type="entry name" value="Glutathione peroxidase"/>
    <property type="match status" value="1"/>
</dbReference>
<dbReference type="PROSITE" id="PS51352">
    <property type="entry name" value="THIOREDOXIN_2"/>
    <property type="match status" value="1"/>
</dbReference>
<feature type="active site" evidence="4">
    <location>
        <position position="35"/>
    </location>
</feature>
<dbReference type="CDD" id="cd00340">
    <property type="entry name" value="GSH_Peroxidase"/>
    <property type="match status" value="1"/>
</dbReference>
<sequence>MSVYDFKVKDIQGNDVSLDAYKGKVLLIVNTAIQCGFTPQYKDLQNLYLKYKDKGFEILDFPCNQFGSQALGTNEEIASFCEMKYKTTFKTFGKIYVNGENADPLYKYLKANSKGFLGESIKWNFTKFLVNRQGNVVDRYAPITSPAKISRDIEELLSNNIKKAIKKTFSFQSKTSMSFDEWPFL</sequence>
<evidence type="ECO:0000256" key="4">
    <source>
        <dbReference type="PIRSR" id="PIRSR000303-1"/>
    </source>
</evidence>